<dbReference type="PANTHER" id="PTHR10766">
    <property type="entry name" value="TRANSMEMBRANE 9 SUPERFAMILY PROTEIN"/>
    <property type="match status" value="1"/>
</dbReference>
<feature type="transmembrane region" description="Helical" evidence="9">
    <location>
        <begin position="434"/>
        <end position="457"/>
    </location>
</feature>
<reference evidence="10" key="1">
    <citation type="journal article" date="2023" name="G3 (Bethesda)">
        <title>A reference genome for the long-term kleptoplast-retaining sea slug Elysia crispata morphotype clarki.</title>
        <authorList>
            <person name="Eastman K.E."/>
            <person name="Pendleton A.L."/>
            <person name="Shaikh M.A."/>
            <person name="Suttiyut T."/>
            <person name="Ogas R."/>
            <person name="Tomko P."/>
            <person name="Gavelis G."/>
            <person name="Widhalm J.R."/>
            <person name="Wisecaver J.H."/>
        </authorList>
    </citation>
    <scope>NUCLEOTIDE SEQUENCE</scope>
    <source>
        <strain evidence="10">ECLA1</strain>
    </source>
</reference>
<gene>
    <name evidence="10" type="ORF">RRG08_029694</name>
</gene>
<evidence type="ECO:0000256" key="9">
    <source>
        <dbReference type="RuleBase" id="RU363079"/>
    </source>
</evidence>
<feature type="transmembrane region" description="Helical" evidence="9">
    <location>
        <begin position="363"/>
        <end position="383"/>
    </location>
</feature>
<name>A0AAE0Y7E5_9GAST</name>
<comment type="similarity">
    <text evidence="3 9">Belongs to the nonaspanin (TM9SF) (TC 9.A.2) family.</text>
</comment>
<feature type="transmembrane region" description="Helical" evidence="9">
    <location>
        <begin position="404"/>
        <end position="422"/>
    </location>
</feature>
<keyword evidence="7" id="KW-0333">Golgi apparatus</keyword>
<dbReference type="PROSITE" id="PS51257">
    <property type="entry name" value="PROKAR_LIPOPROTEIN"/>
    <property type="match status" value="1"/>
</dbReference>
<feature type="transmembrane region" description="Helical" evidence="9">
    <location>
        <begin position="485"/>
        <end position="511"/>
    </location>
</feature>
<evidence type="ECO:0000256" key="7">
    <source>
        <dbReference type="ARBA" id="ARBA00023034"/>
    </source>
</evidence>
<keyword evidence="6 9" id="KW-1133">Transmembrane helix</keyword>
<feature type="transmembrane region" description="Helical" evidence="9">
    <location>
        <begin position="265"/>
        <end position="287"/>
    </location>
</feature>
<dbReference type="GO" id="GO:0072657">
    <property type="term" value="P:protein localization to membrane"/>
    <property type="evidence" value="ECO:0007669"/>
    <property type="project" value="TreeGrafter"/>
</dbReference>
<dbReference type="InterPro" id="IPR004240">
    <property type="entry name" value="EMP70"/>
</dbReference>
<feature type="transmembrane region" description="Helical" evidence="9">
    <location>
        <begin position="517"/>
        <end position="545"/>
    </location>
</feature>
<feature type="transmembrane region" description="Helical" evidence="9">
    <location>
        <begin position="588"/>
        <end position="617"/>
    </location>
</feature>
<protein>
    <recommendedName>
        <fullName evidence="9">Transmembrane 9 superfamily member</fullName>
    </recommendedName>
</protein>
<dbReference type="Pfam" id="PF02990">
    <property type="entry name" value="EMP70"/>
    <property type="match status" value="1"/>
</dbReference>
<feature type="chain" id="PRO_5041768845" description="Transmembrane 9 superfamily member" evidence="9">
    <location>
        <begin position="22"/>
        <end position="627"/>
    </location>
</feature>
<keyword evidence="8 9" id="KW-0472">Membrane</keyword>
<proteinExistence type="inferred from homology"/>
<dbReference type="Proteomes" id="UP001283361">
    <property type="component" value="Unassembled WGS sequence"/>
</dbReference>
<sequence length="627" mass="72271">MASRCAAVMMCVLLGCSHVVSFYLPGVAPTEFQQGQLVDIKAVKLTSTKTQLPYEYYSVPFCEPTLGVFYKSENLGEVLRGDRIVNTPYEVKMLGNKACSVLCMDKNMKFTAKSLSKEESNDFKEKIFHDYYVHLITDNLPVATPIEMPDRQIIYERGYRLGSVSGKEAFLHNHLNFILRYHQTEHNTYRVVGFEVKPKSFKRGEITFDEKSGECKFNDPRTPQKVGEEAGEVLFSYSVEWHPSDVVWASRWDIYLAMSDVQIHWFSIINSVVVVFFLSGILTMIMVRTLRRDIAQYNKDDDLDETIEETGWKLVHGDIFRPPRFSKLLTSFVGAGIQIFCMALITIFFAMLGMLSPAARGSLMTVGIFLYMFMGLFAGYFAARLYKTMKGLQWKKAAFQTATVYPGIMFGLCLLLNFFIWGKHSSGAVPFTTMLALLCMWFGISVPLVFMGFYFGFRKQAYEHPVRTNQIPRQVPEQTWYMNPFLGTLMAGILPFGAMFIELFFIFTAIWENQYYYLFGFLFLVFIILVVSVSQIAVVMVYFQLCGEDYHWWWRTFIVSGGSAFYVLAYSVFYFITKLDITEFIPTLLYFGYTFLIVFTFWILTGTVGFFAAYWFIVRIYGAIKID</sequence>
<evidence type="ECO:0000256" key="5">
    <source>
        <dbReference type="ARBA" id="ARBA00022729"/>
    </source>
</evidence>
<keyword evidence="5 9" id="KW-0732">Signal</keyword>
<dbReference type="PANTHER" id="PTHR10766:SF55">
    <property type="entry name" value="TRANSMEMBRANE 9 SUPERFAMILY MEMBER 4"/>
    <property type="match status" value="1"/>
</dbReference>
<evidence type="ECO:0000256" key="1">
    <source>
        <dbReference type="ARBA" id="ARBA00004141"/>
    </source>
</evidence>
<dbReference type="GO" id="GO:0016020">
    <property type="term" value="C:membrane"/>
    <property type="evidence" value="ECO:0007669"/>
    <property type="project" value="UniProtKB-SubCell"/>
</dbReference>
<feature type="signal peptide" evidence="9">
    <location>
        <begin position="1"/>
        <end position="21"/>
    </location>
</feature>
<comment type="caution">
    <text evidence="10">The sequence shown here is derived from an EMBL/GenBank/DDBJ whole genome shotgun (WGS) entry which is preliminary data.</text>
</comment>
<evidence type="ECO:0000313" key="11">
    <source>
        <dbReference type="Proteomes" id="UP001283361"/>
    </source>
</evidence>
<evidence type="ECO:0000256" key="8">
    <source>
        <dbReference type="ARBA" id="ARBA00023136"/>
    </source>
</evidence>
<evidence type="ECO:0000256" key="3">
    <source>
        <dbReference type="ARBA" id="ARBA00005227"/>
    </source>
</evidence>
<evidence type="ECO:0000256" key="2">
    <source>
        <dbReference type="ARBA" id="ARBA00004555"/>
    </source>
</evidence>
<keyword evidence="4 9" id="KW-0812">Transmembrane</keyword>
<evidence type="ECO:0000313" key="10">
    <source>
        <dbReference type="EMBL" id="KAK3734499.1"/>
    </source>
</evidence>
<evidence type="ECO:0000256" key="4">
    <source>
        <dbReference type="ARBA" id="ARBA00022692"/>
    </source>
</evidence>
<accession>A0AAE0Y7E5</accession>
<dbReference type="AlphaFoldDB" id="A0AAE0Y7E5"/>
<organism evidence="10 11">
    <name type="scientific">Elysia crispata</name>
    <name type="common">lettuce slug</name>
    <dbReference type="NCBI Taxonomy" id="231223"/>
    <lineage>
        <taxon>Eukaryota</taxon>
        <taxon>Metazoa</taxon>
        <taxon>Spiralia</taxon>
        <taxon>Lophotrochozoa</taxon>
        <taxon>Mollusca</taxon>
        <taxon>Gastropoda</taxon>
        <taxon>Heterobranchia</taxon>
        <taxon>Euthyneura</taxon>
        <taxon>Panpulmonata</taxon>
        <taxon>Sacoglossa</taxon>
        <taxon>Placobranchoidea</taxon>
        <taxon>Plakobranchidae</taxon>
        <taxon>Elysia</taxon>
    </lineage>
</organism>
<keyword evidence="11" id="KW-1185">Reference proteome</keyword>
<evidence type="ECO:0000256" key="6">
    <source>
        <dbReference type="ARBA" id="ARBA00022989"/>
    </source>
</evidence>
<dbReference type="EMBL" id="JAWDGP010006847">
    <property type="protein sequence ID" value="KAK3734499.1"/>
    <property type="molecule type" value="Genomic_DNA"/>
</dbReference>
<feature type="transmembrane region" description="Helical" evidence="9">
    <location>
        <begin position="552"/>
        <end position="576"/>
    </location>
</feature>
<dbReference type="GO" id="GO:0005794">
    <property type="term" value="C:Golgi apparatus"/>
    <property type="evidence" value="ECO:0007669"/>
    <property type="project" value="UniProtKB-SubCell"/>
</dbReference>
<feature type="transmembrane region" description="Helical" evidence="9">
    <location>
        <begin position="328"/>
        <end position="351"/>
    </location>
</feature>
<comment type="subcellular location">
    <subcellularLocation>
        <location evidence="2">Golgi apparatus</location>
    </subcellularLocation>
    <subcellularLocation>
        <location evidence="1">Membrane</location>
        <topology evidence="1">Multi-pass membrane protein</topology>
    </subcellularLocation>
</comment>